<feature type="non-terminal residue" evidence="1">
    <location>
        <position position="1"/>
    </location>
</feature>
<name>A0AAN8KLK3_9TELE</name>
<reference evidence="1 2" key="1">
    <citation type="submission" date="2021-04" db="EMBL/GenBank/DDBJ databases">
        <authorList>
            <person name="De Guttry C."/>
            <person name="Zahm M."/>
            <person name="Klopp C."/>
            <person name="Cabau C."/>
            <person name="Louis A."/>
            <person name="Berthelot C."/>
            <person name="Parey E."/>
            <person name="Roest Crollius H."/>
            <person name="Montfort J."/>
            <person name="Robinson-Rechavi M."/>
            <person name="Bucao C."/>
            <person name="Bouchez O."/>
            <person name="Gislard M."/>
            <person name="Lluch J."/>
            <person name="Milhes M."/>
            <person name="Lampietro C."/>
            <person name="Lopez Roques C."/>
            <person name="Donnadieu C."/>
            <person name="Braasch I."/>
            <person name="Desvignes T."/>
            <person name="Postlethwait J."/>
            <person name="Bobe J."/>
            <person name="Wedekind C."/>
            <person name="Guiguen Y."/>
        </authorList>
    </citation>
    <scope>NUCLEOTIDE SEQUENCE [LARGE SCALE GENOMIC DNA]</scope>
    <source>
        <strain evidence="1">Cs_M1</strain>
        <tissue evidence="1">Blood</tissue>
    </source>
</reference>
<sequence length="114" mass="13205">QRSKTSWIGWSVSLCHHRHNGKSCIPNKLPVKLTFFTTSLNANEIPIVLFLSAPVTLLDSSHMWPISIRSYSSCKQFIHSHLNKQQFLMTTHLPTSYNNLKARHWNTFLPVGWF</sequence>
<dbReference type="Proteomes" id="UP001356427">
    <property type="component" value="Unassembled WGS sequence"/>
</dbReference>
<evidence type="ECO:0000313" key="1">
    <source>
        <dbReference type="EMBL" id="KAK6293753.1"/>
    </source>
</evidence>
<proteinExistence type="predicted"/>
<keyword evidence="2" id="KW-1185">Reference proteome</keyword>
<organism evidence="1 2">
    <name type="scientific">Coregonus suidteri</name>
    <dbReference type="NCBI Taxonomy" id="861788"/>
    <lineage>
        <taxon>Eukaryota</taxon>
        <taxon>Metazoa</taxon>
        <taxon>Chordata</taxon>
        <taxon>Craniata</taxon>
        <taxon>Vertebrata</taxon>
        <taxon>Euteleostomi</taxon>
        <taxon>Actinopterygii</taxon>
        <taxon>Neopterygii</taxon>
        <taxon>Teleostei</taxon>
        <taxon>Protacanthopterygii</taxon>
        <taxon>Salmoniformes</taxon>
        <taxon>Salmonidae</taxon>
        <taxon>Coregoninae</taxon>
        <taxon>Coregonus</taxon>
    </lineage>
</organism>
<protein>
    <submittedName>
        <fullName evidence="1">Uncharacterized protein</fullName>
    </submittedName>
</protein>
<evidence type="ECO:0000313" key="2">
    <source>
        <dbReference type="Proteomes" id="UP001356427"/>
    </source>
</evidence>
<dbReference type="AlphaFoldDB" id="A0AAN8KLK3"/>
<comment type="caution">
    <text evidence="1">The sequence shown here is derived from an EMBL/GenBank/DDBJ whole genome shotgun (WGS) entry which is preliminary data.</text>
</comment>
<gene>
    <name evidence="1" type="ORF">J4Q44_G00360790</name>
</gene>
<accession>A0AAN8KLK3</accession>
<dbReference type="EMBL" id="JAGTTL010000036">
    <property type="protein sequence ID" value="KAK6293753.1"/>
    <property type="molecule type" value="Genomic_DNA"/>
</dbReference>